<gene>
    <name evidence="5" type="ORF">RCC_01724</name>
</gene>
<organism evidence="5 6">
    <name type="scientific">Ramularia collo-cygni</name>
    <dbReference type="NCBI Taxonomy" id="112498"/>
    <lineage>
        <taxon>Eukaryota</taxon>
        <taxon>Fungi</taxon>
        <taxon>Dikarya</taxon>
        <taxon>Ascomycota</taxon>
        <taxon>Pezizomycotina</taxon>
        <taxon>Dothideomycetes</taxon>
        <taxon>Dothideomycetidae</taxon>
        <taxon>Mycosphaerellales</taxon>
        <taxon>Mycosphaerellaceae</taxon>
        <taxon>Ramularia</taxon>
    </lineage>
</organism>
<dbReference type="OrthoDB" id="1933717at2759"/>
<dbReference type="InterPro" id="IPR002347">
    <property type="entry name" value="SDR_fam"/>
</dbReference>
<dbReference type="Pfam" id="PF00106">
    <property type="entry name" value="adh_short"/>
    <property type="match status" value="2"/>
</dbReference>
<dbReference type="Proteomes" id="UP000225277">
    <property type="component" value="Unassembled WGS sequence"/>
</dbReference>
<evidence type="ECO:0000256" key="2">
    <source>
        <dbReference type="ARBA" id="ARBA00022857"/>
    </source>
</evidence>
<dbReference type="GeneID" id="35596955"/>
<comment type="similarity">
    <text evidence="1 4">Belongs to the short-chain dehydrogenases/reductases (SDR) family.</text>
</comment>
<dbReference type="InterPro" id="IPR036291">
    <property type="entry name" value="NAD(P)-bd_dom_sf"/>
</dbReference>
<dbReference type="PRINTS" id="PR00080">
    <property type="entry name" value="SDRFAMILY"/>
</dbReference>
<name>A0A2D3UXL6_9PEZI</name>
<dbReference type="PANTHER" id="PTHR43963">
    <property type="entry name" value="CARBONYL REDUCTASE 1-RELATED"/>
    <property type="match status" value="1"/>
</dbReference>
<dbReference type="AlphaFoldDB" id="A0A2D3UXL6"/>
<keyword evidence="2" id="KW-0521">NADP</keyword>
<keyword evidence="6" id="KW-1185">Reference proteome</keyword>
<evidence type="ECO:0000313" key="6">
    <source>
        <dbReference type="Proteomes" id="UP000225277"/>
    </source>
</evidence>
<reference evidence="5 6" key="1">
    <citation type="submission" date="2016-03" db="EMBL/GenBank/DDBJ databases">
        <authorList>
            <person name="Ploux O."/>
        </authorList>
    </citation>
    <scope>NUCLEOTIDE SEQUENCE [LARGE SCALE GENOMIC DNA]</scope>
    <source>
        <strain evidence="5 6">URUG2</strain>
    </source>
</reference>
<dbReference type="SUPFAM" id="SSF51735">
    <property type="entry name" value="NAD(P)-binding Rossmann-fold domains"/>
    <property type="match status" value="1"/>
</dbReference>
<evidence type="ECO:0000256" key="4">
    <source>
        <dbReference type="RuleBase" id="RU000363"/>
    </source>
</evidence>
<dbReference type="STRING" id="112498.A0A2D3UXL6"/>
<evidence type="ECO:0000313" key="5">
    <source>
        <dbReference type="EMBL" id="CZT15886.1"/>
    </source>
</evidence>
<proteinExistence type="inferred from homology"/>
<keyword evidence="3" id="KW-0560">Oxidoreductase</keyword>
<dbReference type="Gene3D" id="3.40.50.720">
    <property type="entry name" value="NAD(P)-binding Rossmann-like Domain"/>
    <property type="match status" value="1"/>
</dbReference>
<evidence type="ECO:0000256" key="3">
    <source>
        <dbReference type="ARBA" id="ARBA00023002"/>
    </source>
</evidence>
<sequence>MAINRVAAVTGANKGIGLAIVRNLALTYPSSPLKSGPFTIYLTARSDSRGADAVASLNADPQLKAAKALVQDGGDTTIRFQTLDISDASSVKKFAAFLSSEHPDGIDVVVNNAGIALDGFDSNVVRKTLETNYYSLLNTSKALLPTIREGGRMVNVTSSVGKLDKYSEEITAAFQDAAKTSTDAVTKVMQRFQSASESDEDAEKGVKAAGFPSAAYATSKAGANAVTMALAVEERAKGRGVLVNACCPGFVNTEMTKGRGKRTVDEGAKTPVFVALSDIGGKSGEFWYNEEVTPWQ</sequence>
<evidence type="ECO:0000256" key="1">
    <source>
        <dbReference type="ARBA" id="ARBA00006484"/>
    </source>
</evidence>
<dbReference type="PRINTS" id="PR00081">
    <property type="entry name" value="GDHRDH"/>
</dbReference>
<dbReference type="EMBL" id="FJUY01000002">
    <property type="protein sequence ID" value="CZT15886.1"/>
    <property type="molecule type" value="Genomic_DNA"/>
</dbReference>
<protein>
    <submittedName>
        <fullName evidence="5">Related to carbonyl reductase</fullName>
    </submittedName>
</protein>
<accession>A0A2D3UXL6</accession>
<dbReference type="RefSeq" id="XP_023622780.1">
    <property type="nucleotide sequence ID" value="XM_023767012.1"/>
</dbReference>
<dbReference type="PANTHER" id="PTHR43963:SF6">
    <property type="entry name" value="CHAIN DEHYDROGENASE FAMILY PROTEIN, PUTATIVE (AFU_ORTHOLOGUE AFUA_3G15350)-RELATED"/>
    <property type="match status" value="1"/>
</dbReference>
<dbReference type="GO" id="GO:0016491">
    <property type="term" value="F:oxidoreductase activity"/>
    <property type="evidence" value="ECO:0007669"/>
    <property type="project" value="UniProtKB-KW"/>
</dbReference>